<organism evidence="1 2">
    <name type="scientific">Nonomuraea maheshkhaliensis</name>
    <dbReference type="NCBI Taxonomy" id="419590"/>
    <lineage>
        <taxon>Bacteria</taxon>
        <taxon>Bacillati</taxon>
        <taxon>Actinomycetota</taxon>
        <taxon>Actinomycetes</taxon>
        <taxon>Streptosporangiales</taxon>
        <taxon>Streptosporangiaceae</taxon>
        <taxon>Nonomuraea</taxon>
    </lineage>
</organism>
<comment type="caution">
    <text evidence="1">The sequence shown here is derived from an EMBL/GenBank/DDBJ whole genome shotgun (WGS) entry which is preliminary data.</text>
</comment>
<dbReference type="RefSeq" id="WP_346103640.1">
    <property type="nucleotide sequence ID" value="NZ_BAAAMU010000011.1"/>
</dbReference>
<keyword evidence="2" id="KW-1185">Reference proteome</keyword>
<reference evidence="2" key="1">
    <citation type="journal article" date="2019" name="Int. J. Syst. Evol. Microbiol.">
        <title>The Global Catalogue of Microorganisms (GCM) 10K type strain sequencing project: providing services to taxonomists for standard genome sequencing and annotation.</title>
        <authorList>
            <consortium name="The Broad Institute Genomics Platform"/>
            <consortium name="The Broad Institute Genome Sequencing Center for Infectious Disease"/>
            <person name="Wu L."/>
            <person name="Ma J."/>
        </authorList>
    </citation>
    <scope>NUCLEOTIDE SEQUENCE [LARGE SCALE GENOMIC DNA]</scope>
    <source>
        <strain evidence="2">JCM 13929</strain>
    </source>
</reference>
<dbReference type="EMBL" id="BAAAMU010000011">
    <property type="protein sequence ID" value="GAA1624569.1"/>
    <property type="molecule type" value="Genomic_DNA"/>
</dbReference>
<proteinExistence type="predicted"/>
<gene>
    <name evidence="1" type="ORF">GCM10009733_021580</name>
</gene>
<name>A0ABP4QWH3_9ACTN</name>
<dbReference type="Proteomes" id="UP001500064">
    <property type="component" value="Unassembled WGS sequence"/>
</dbReference>
<evidence type="ECO:0000313" key="2">
    <source>
        <dbReference type="Proteomes" id="UP001500064"/>
    </source>
</evidence>
<evidence type="ECO:0000313" key="1">
    <source>
        <dbReference type="EMBL" id="GAA1624569.1"/>
    </source>
</evidence>
<protein>
    <submittedName>
        <fullName evidence="1">Uncharacterized protein</fullName>
    </submittedName>
</protein>
<accession>A0ABP4QWH3</accession>
<sequence length="68" mass="7503">MRGAPSAMTALPTEWLTGTTERDRELVLSAIETEIIKGRTIGQMPARVRHRLLPCYGMSPRRPVAAAL</sequence>